<keyword evidence="2" id="KW-1185">Reference proteome</keyword>
<dbReference type="Proteomes" id="UP001318860">
    <property type="component" value="Unassembled WGS sequence"/>
</dbReference>
<protein>
    <recommendedName>
        <fullName evidence="3">Aspartic peptidase DDI1-type domain-containing protein</fullName>
    </recommendedName>
</protein>
<evidence type="ECO:0008006" key="3">
    <source>
        <dbReference type="Google" id="ProtNLM"/>
    </source>
</evidence>
<dbReference type="Gene3D" id="2.40.70.10">
    <property type="entry name" value="Acid Proteases"/>
    <property type="match status" value="1"/>
</dbReference>
<dbReference type="CDD" id="cd00303">
    <property type="entry name" value="retropepsin_like"/>
    <property type="match status" value="1"/>
</dbReference>
<dbReference type="InterPro" id="IPR021109">
    <property type="entry name" value="Peptidase_aspartic_dom_sf"/>
</dbReference>
<evidence type="ECO:0000313" key="2">
    <source>
        <dbReference type="Proteomes" id="UP001318860"/>
    </source>
</evidence>
<sequence>MANTVGSQMKNLENQVGQLAMIIGGQHQKGQFPSNTKVNPKKQCSAIHLRSGNASTRGRRFQKIKKICSHAWPRFQKKKLDAQFSKFLDIFKKLHINIPFVDTLEQMPNYAKFLKDVMSKKKKLAEFETVNLTEECSAIIQRKLPQKLKDPGSFTISCKIGGVFFDKALCDLGASINLMPLPIFRKLGLGELKPSKASLQLSDRSLIYPKGIIEDVLVKVDKFIFPVDFLVLDIEEDRDVPLILGSPFLATTKTLIDVQKGKCMKRWHTPPCGILDRDIQVSNYRR</sequence>
<dbReference type="PANTHER" id="PTHR33067">
    <property type="entry name" value="RNA-DIRECTED DNA POLYMERASE-RELATED"/>
    <property type="match status" value="1"/>
</dbReference>
<reference evidence="1 2" key="1">
    <citation type="journal article" date="2021" name="Comput. Struct. Biotechnol. J.">
        <title>De novo genome assembly of the potent medicinal plant Rehmannia glutinosa using nanopore technology.</title>
        <authorList>
            <person name="Ma L."/>
            <person name="Dong C."/>
            <person name="Song C."/>
            <person name="Wang X."/>
            <person name="Zheng X."/>
            <person name="Niu Y."/>
            <person name="Chen S."/>
            <person name="Feng W."/>
        </authorList>
    </citation>
    <scope>NUCLEOTIDE SEQUENCE [LARGE SCALE GENOMIC DNA]</scope>
    <source>
        <strain evidence="1">DH-2019</strain>
    </source>
</reference>
<organism evidence="1 2">
    <name type="scientific">Rehmannia glutinosa</name>
    <name type="common">Chinese foxglove</name>
    <dbReference type="NCBI Taxonomy" id="99300"/>
    <lineage>
        <taxon>Eukaryota</taxon>
        <taxon>Viridiplantae</taxon>
        <taxon>Streptophyta</taxon>
        <taxon>Embryophyta</taxon>
        <taxon>Tracheophyta</taxon>
        <taxon>Spermatophyta</taxon>
        <taxon>Magnoliopsida</taxon>
        <taxon>eudicotyledons</taxon>
        <taxon>Gunneridae</taxon>
        <taxon>Pentapetalae</taxon>
        <taxon>asterids</taxon>
        <taxon>lamiids</taxon>
        <taxon>Lamiales</taxon>
        <taxon>Orobanchaceae</taxon>
        <taxon>Rehmannieae</taxon>
        <taxon>Rehmannia</taxon>
    </lineage>
</organism>
<evidence type="ECO:0000313" key="1">
    <source>
        <dbReference type="EMBL" id="KAK6146407.1"/>
    </source>
</evidence>
<comment type="caution">
    <text evidence="1">The sequence shown here is derived from an EMBL/GenBank/DDBJ whole genome shotgun (WGS) entry which is preliminary data.</text>
</comment>
<name>A0ABR0WG82_REHGL</name>
<proteinExistence type="predicted"/>
<dbReference type="EMBL" id="JABTTQ020000011">
    <property type="protein sequence ID" value="KAK6146407.1"/>
    <property type="molecule type" value="Genomic_DNA"/>
</dbReference>
<dbReference type="PANTHER" id="PTHR33067:SF9">
    <property type="entry name" value="RNA-DIRECTED DNA POLYMERASE"/>
    <property type="match status" value="1"/>
</dbReference>
<accession>A0ABR0WG82</accession>
<gene>
    <name evidence="1" type="ORF">DH2020_020276</name>
</gene>